<proteinExistence type="predicted"/>
<dbReference type="EMBL" id="KV001039">
    <property type="protein sequence ID" value="KZV39398.1"/>
    <property type="molecule type" value="Genomic_DNA"/>
</dbReference>
<name>A0A2Z7C0M2_9LAMI</name>
<dbReference type="AlphaFoldDB" id="A0A2Z7C0M2"/>
<accession>A0A2Z7C0M2</accession>
<organism evidence="1 2">
    <name type="scientific">Dorcoceras hygrometricum</name>
    <dbReference type="NCBI Taxonomy" id="472368"/>
    <lineage>
        <taxon>Eukaryota</taxon>
        <taxon>Viridiplantae</taxon>
        <taxon>Streptophyta</taxon>
        <taxon>Embryophyta</taxon>
        <taxon>Tracheophyta</taxon>
        <taxon>Spermatophyta</taxon>
        <taxon>Magnoliopsida</taxon>
        <taxon>eudicotyledons</taxon>
        <taxon>Gunneridae</taxon>
        <taxon>Pentapetalae</taxon>
        <taxon>asterids</taxon>
        <taxon>lamiids</taxon>
        <taxon>Lamiales</taxon>
        <taxon>Gesneriaceae</taxon>
        <taxon>Didymocarpoideae</taxon>
        <taxon>Trichosporeae</taxon>
        <taxon>Loxocarpinae</taxon>
        <taxon>Dorcoceras</taxon>
    </lineage>
</organism>
<evidence type="ECO:0000313" key="2">
    <source>
        <dbReference type="Proteomes" id="UP000250235"/>
    </source>
</evidence>
<dbReference type="Proteomes" id="UP000250235">
    <property type="component" value="Unassembled WGS sequence"/>
</dbReference>
<evidence type="ECO:0000313" key="1">
    <source>
        <dbReference type="EMBL" id="KZV39398.1"/>
    </source>
</evidence>
<reference evidence="1 2" key="1">
    <citation type="journal article" date="2015" name="Proc. Natl. Acad. Sci. U.S.A.">
        <title>The resurrection genome of Boea hygrometrica: A blueprint for survival of dehydration.</title>
        <authorList>
            <person name="Xiao L."/>
            <person name="Yang G."/>
            <person name="Zhang L."/>
            <person name="Yang X."/>
            <person name="Zhao S."/>
            <person name="Ji Z."/>
            <person name="Zhou Q."/>
            <person name="Hu M."/>
            <person name="Wang Y."/>
            <person name="Chen M."/>
            <person name="Xu Y."/>
            <person name="Jin H."/>
            <person name="Xiao X."/>
            <person name="Hu G."/>
            <person name="Bao F."/>
            <person name="Hu Y."/>
            <person name="Wan P."/>
            <person name="Li L."/>
            <person name="Deng X."/>
            <person name="Kuang T."/>
            <person name="Xiang C."/>
            <person name="Zhu J.K."/>
            <person name="Oliver M.J."/>
            <person name="He Y."/>
        </authorList>
    </citation>
    <scope>NUCLEOTIDE SEQUENCE [LARGE SCALE GENOMIC DNA]</scope>
    <source>
        <strain evidence="2">cv. XS01</strain>
    </source>
</reference>
<keyword evidence="2" id="KW-1185">Reference proteome</keyword>
<protein>
    <submittedName>
        <fullName evidence="1">Uncharacterized protein</fullName>
    </submittedName>
</protein>
<sequence>MSYVSPSSSSEGSTRRFDLYIVYRPDPATNSARTPRLYQPSAVTHLFYTYVRKATNTEFNVVVLGRDLILYWLSADIADVIVADHNFFQSAMLTSSLLIPDFSSHRRLIHLRLHNS</sequence>
<gene>
    <name evidence="1" type="ORF">F511_43260</name>
</gene>